<protein>
    <submittedName>
        <fullName evidence="2">Uncharacterized protein</fullName>
    </submittedName>
</protein>
<dbReference type="Proteomes" id="UP000663829">
    <property type="component" value="Unassembled WGS sequence"/>
</dbReference>
<dbReference type="InterPro" id="IPR001806">
    <property type="entry name" value="Small_GTPase"/>
</dbReference>
<dbReference type="InterPro" id="IPR027417">
    <property type="entry name" value="P-loop_NTPase"/>
</dbReference>
<gene>
    <name evidence="2" type="ORF">GPM918_LOCUS35890</name>
    <name evidence="3" type="ORF">SRO942_LOCUS36615</name>
</gene>
<organism evidence="2 4">
    <name type="scientific">Didymodactylos carnosus</name>
    <dbReference type="NCBI Taxonomy" id="1234261"/>
    <lineage>
        <taxon>Eukaryota</taxon>
        <taxon>Metazoa</taxon>
        <taxon>Spiralia</taxon>
        <taxon>Gnathifera</taxon>
        <taxon>Rotifera</taxon>
        <taxon>Eurotatoria</taxon>
        <taxon>Bdelloidea</taxon>
        <taxon>Philodinida</taxon>
        <taxon>Philodinidae</taxon>
        <taxon>Didymodactylos</taxon>
    </lineage>
</organism>
<dbReference type="Proteomes" id="UP000681722">
    <property type="component" value="Unassembled WGS sequence"/>
</dbReference>
<keyword evidence="4" id="KW-1185">Reference proteome</keyword>
<feature type="compositionally biased region" description="Polar residues" evidence="1">
    <location>
        <begin position="98"/>
        <end position="109"/>
    </location>
</feature>
<comment type="caution">
    <text evidence="2">The sequence shown here is derived from an EMBL/GenBank/DDBJ whole genome shotgun (WGS) entry which is preliminary data.</text>
</comment>
<dbReference type="OrthoDB" id="28822at2759"/>
<feature type="region of interest" description="Disordered" evidence="1">
    <location>
        <begin position="98"/>
        <end position="119"/>
    </location>
</feature>
<evidence type="ECO:0000313" key="3">
    <source>
        <dbReference type="EMBL" id="CAF4347016.1"/>
    </source>
</evidence>
<sequence>MRSYCYFTEKNKLLIPHEPSSKRDPHLMDDQHSFAIRNSMKYFETSAKTGENVQEFFETIASDLVGRHNPKLLQSHLPVRGNFAFNYSVPEPTLPFSDINQNGSINGNTSKKRKDKKKLKHRLIGSTKPTSKQFFHRLNLRKLLICCTTEK</sequence>
<proteinExistence type="predicted"/>
<dbReference type="GO" id="GO:0005525">
    <property type="term" value="F:GTP binding"/>
    <property type="evidence" value="ECO:0007669"/>
    <property type="project" value="InterPro"/>
</dbReference>
<evidence type="ECO:0000313" key="2">
    <source>
        <dbReference type="EMBL" id="CAF1482194.1"/>
    </source>
</evidence>
<evidence type="ECO:0000313" key="4">
    <source>
        <dbReference type="Proteomes" id="UP000663829"/>
    </source>
</evidence>
<dbReference type="AlphaFoldDB" id="A0A815S1B0"/>
<dbReference type="EMBL" id="CAJOBC010086676">
    <property type="protein sequence ID" value="CAF4347016.1"/>
    <property type="molecule type" value="Genomic_DNA"/>
</dbReference>
<evidence type="ECO:0000256" key="1">
    <source>
        <dbReference type="SAM" id="MobiDB-lite"/>
    </source>
</evidence>
<dbReference type="Gene3D" id="3.40.50.300">
    <property type="entry name" value="P-loop containing nucleotide triphosphate hydrolases"/>
    <property type="match status" value="1"/>
</dbReference>
<dbReference type="SUPFAM" id="SSF52540">
    <property type="entry name" value="P-loop containing nucleoside triphosphate hydrolases"/>
    <property type="match status" value="1"/>
</dbReference>
<dbReference type="EMBL" id="CAJNOQ010021194">
    <property type="protein sequence ID" value="CAF1482194.1"/>
    <property type="molecule type" value="Genomic_DNA"/>
</dbReference>
<accession>A0A815S1B0</accession>
<reference evidence="2" key="1">
    <citation type="submission" date="2021-02" db="EMBL/GenBank/DDBJ databases">
        <authorList>
            <person name="Nowell W R."/>
        </authorList>
    </citation>
    <scope>NUCLEOTIDE SEQUENCE</scope>
</reference>
<feature type="compositionally biased region" description="Basic residues" evidence="1">
    <location>
        <begin position="110"/>
        <end position="119"/>
    </location>
</feature>
<dbReference type="Pfam" id="PF00071">
    <property type="entry name" value="Ras"/>
    <property type="match status" value="1"/>
</dbReference>
<dbReference type="GO" id="GO:0003924">
    <property type="term" value="F:GTPase activity"/>
    <property type="evidence" value="ECO:0007669"/>
    <property type="project" value="InterPro"/>
</dbReference>
<name>A0A815S1B0_9BILA</name>